<dbReference type="Pfam" id="PF00474">
    <property type="entry name" value="SSF"/>
    <property type="match status" value="1"/>
</dbReference>
<dbReference type="HOGENOM" id="CLU_018808_11_1_1"/>
<dbReference type="InParanoid" id="T1G349"/>
<dbReference type="PANTHER" id="PTHR42985:SF40">
    <property type="entry name" value="LD47995P-RELATED"/>
    <property type="match status" value="1"/>
</dbReference>
<organism evidence="14 15">
    <name type="scientific">Helobdella robusta</name>
    <name type="common">Californian leech</name>
    <dbReference type="NCBI Taxonomy" id="6412"/>
    <lineage>
        <taxon>Eukaryota</taxon>
        <taxon>Metazoa</taxon>
        <taxon>Spiralia</taxon>
        <taxon>Lophotrochozoa</taxon>
        <taxon>Annelida</taxon>
        <taxon>Clitellata</taxon>
        <taxon>Hirudinea</taxon>
        <taxon>Rhynchobdellida</taxon>
        <taxon>Glossiphoniidae</taxon>
        <taxon>Helobdella</taxon>
    </lineage>
</organism>
<keyword evidence="4" id="KW-1003">Cell membrane</keyword>
<evidence type="ECO:0000256" key="5">
    <source>
        <dbReference type="ARBA" id="ARBA00022692"/>
    </source>
</evidence>
<evidence type="ECO:0000256" key="11">
    <source>
        <dbReference type="RuleBase" id="RU362091"/>
    </source>
</evidence>
<feature type="transmembrane region" description="Helical" evidence="12">
    <location>
        <begin position="533"/>
        <end position="557"/>
    </location>
</feature>
<dbReference type="eggNOG" id="KOG2349">
    <property type="taxonomic scope" value="Eukaryota"/>
</dbReference>
<evidence type="ECO:0000256" key="4">
    <source>
        <dbReference type="ARBA" id="ARBA00022475"/>
    </source>
</evidence>
<sequence>MINENNITCLDGGSRKSLFLDNKFGALDYIIFGALLALSSLIGLYYACTGNKQSSTSEFHMAGKSMGILPVALSLLASFMSAITLLGTPSEIVVFGTQYMMLAFAYCLVIPIAAHVFVPVFYKLNLTSVYEYLEKRFSKSVRTYTCIVYIFQTELYLAIVLYAPCLTLSVVTGLNKWLAVVSVGAVCTFYTAIGGMKAVMWTDVVQICLMFLGLIGIIIKGCIDFDGVIKMWAALEENGRVSFSEFSADPFIRHSFWSLVIGGTFTWLTIYGVNQSQVQRALCTPNCKIGQIALWINLPGLVGLMFACFFCGLVVFSEYKNCNPLQINRISERDQLLPLYVMDKMNYPGFPGFFTACIFSGALSTISSGLNSLSTVVLHDLIFAYCCVGMSDGRATTLSKLISMLFGVLMILLAVVASNLDGLLQAAYSVYGLVGGPILGVFMFGLFFPWGNFKGALFGLTFSLVSTLWIGIGAQIYKPKILGYIPPPMKVDKCYDLNQTLLSVRNINDSLCFLHHNFNVSNYSGSSIYQLSYMWYSALAVTTACLSGLVVSFITGLTRVFQPLQL</sequence>
<evidence type="ECO:0000256" key="2">
    <source>
        <dbReference type="ARBA" id="ARBA00006434"/>
    </source>
</evidence>
<dbReference type="PROSITE" id="PS50283">
    <property type="entry name" value="NA_SOLUT_SYMP_3"/>
    <property type="match status" value="1"/>
</dbReference>
<dbReference type="EMBL" id="KB096365">
    <property type="protein sequence ID" value="ESO05335.1"/>
    <property type="molecule type" value="Genomic_DNA"/>
</dbReference>
<keyword evidence="7" id="KW-0915">Sodium</keyword>
<evidence type="ECO:0008006" key="16">
    <source>
        <dbReference type="Google" id="ProtNLM"/>
    </source>
</evidence>
<evidence type="ECO:0000256" key="12">
    <source>
        <dbReference type="SAM" id="Phobius"/>
    </source>
</evidence>
<feature type="transmembrane region" description="Helical" evidence="12">
    <location>
        <begin position="68"/>
        <end position="87"/>
    </location>
</feature>
<reference evidence="15" key="1">
    <citation type="submission" date="2012-12" db="EMBL/GenBank/DDBJ databases">
        <authorList>
            <person name="Hellsten U."/>
            <person name="Grimwood J."/>
            <person name="Chapman J.A."/>
            <person name="Shapiro H."/>
            <person name="Aerts A."/>
            <person name="Otillar R.P."/>
            <person name="Terry A.Y."/>
            <person name="Boore J.L."/>
            <person name="Simakov O."/>
            <person name="Marletaz F."/>
            <person name="Cho S.-J."/>
            <person name="Edsinger-Gonzales E."/>
            <person name="Havlak P."/>
            <person name="Kuo D.-H."/>
            <person name="Larsson T."/>
            <person name="Lv J."/>
            <person name="Arendt D."/>
            <person name="Savage R."/>
            <person name="Osoegawa K."/>
            <person name="de Jong P."/>
            <person name="Lindberg D.R."/>
            <person name="Seaver E.C."/>
            <person name="Weisblat D.A."/>
            <person name="Putnam N.H."/>
            <person name="Grigoriev I.V."/>
            <person name="Rokhsar D.S."/>
        </authorList>
    </citation>
    <scope>NUCLEOTIDE SEQUENCE</scope>
</reference>
<dbReference type="FunCoup" id="T1G349">
    <property type="interactions" value="70"/>
</dbReference>
<feature type="transmembrane region" description="Helical" evidence="12">
    <location>
        <begin position="401"/>
        <end position="420"/>
    </location>
</feature>
<feature type="transmembrane region" description="Helical" evidence="12">
    <location>
        <begin position="26"/>
        <end position="47"/>
    </location>
</feature>
<reference evidence="13 15" key="2">
    <citation type="journal article" date="2013" name="Nature">
        <title>Insights into bilaterian evolution from three spiralian genomes.</title>
        <authorList>
            <person name="Simakov O."/>
            <person name="Marletaz F."/>
            <person name="Cho S.J."/>
            <person name="Edsinger-Gonzales E."/>
            <person name="Havlak P."/>
            <person name="Hellsten U."/>
            <person name="Kuo D.H."/>
            <person name="Larsson T."/>
            <person name="Lv J."/>
            <person name="Arendt D."/>
            <person name="Savage R."/>
            <person name="Osoegawa K."/>
            <person name="de Jong P."/>
            <person name="Grimwood J."/>
            <person name="Chapman J.A."/>
            <person name="Shapiro H."/>
            <person name="Aerts A."/>
            <person name="Otillar R.P."/>
            <person name="Terry A.Y."/>
            <person name="Boore J.L."/>
            <person name="Grigoriev I.V."/>
            <person name="Lindberg D.R."/>
            <person name="Seaver E.C."/>
            <person name="Weisblat D.A."/>
            <person name="Putnam N.H."/>
            <person name="Rokhsar D.S."/>
        </authorList>
    </citation>
    <scope>NUCLEOTIDE SEQUENCE</scope>
</reference>
<dbReference type="CDD" id="cd11492">
    <property type="entry name" value="SLC5sbd_NIS-SMVT"/>
    <property type="match status" value="1"/>
</dbReference>
<name>T1G349_HELRO</name>
<accession>T1G349</accession>
<feature type="transmembrane region" description="Helical" evidence="12">
    <location>
        <begin position="177"/>
        <end position="195"/>
    </location>
</feature>
<dbReference type="OMA" id="VEHMIEL"/>
<dbReference type="InterPro" id="IPR001734">
    <property type="entry name" value="Na/solute_symporter"/>
</dbReference>
<evidence type="ECO:0000256" key="10">
    <source>
        <dbReference type="ARBA" id="ARBA00023201"/>
    </source>
</evidence>
<keyword evidence="6 12" id="KW-1133">Transmembrane helix</keyword>
<dbReference type="OrthoDB" id="6132759at2759"/>
<dbReference type="Proteomes" id="UP000015101">
    <property type="component" value="Unassembled WGS sequence"/>
</dbReference>
<proteinExistence type="inferred from homology"/>
<dbReference type="GO" id="GO:0015293">
    <property type="term" value="F:symporter activity"/>
    <property type="evidence" value="ECO:0000318"/>
    <property type="project" value="GO_Central"/>
</dbReference>
<keyword evidence="8" id="KW-0406">Ion transport</keyword>
<reference evidence="14" key="3">
    <citation type="submission" date="2015-06" db="UniProtKB">
        <authorList>
            <consortium name="EnsemblMetazoa"/>
        </authorList>
    </citation>
    <scope>IDENTIFICATION</scope>
</reference>
<feature type="transmembrane region" description="Helical" evidence="12">
    <location>
        <begin position="455"/>
        <end position="477"/>
    </location>
</feature>
<keyword evidence="9 12" id="KW-0472">Membrane</keyword>
<dbReference type="KEGG" id="hro:HELRODRAFT_77866"/>
<dbReference type="GeneID" id="20215497"/>
<keyword evidence="10" id="KW-0739">Sodium transport</keyword>
<dbReference type="NCBIfam" id="TIGR00813">
    <property type="entry name" value="sss"/>
    <property type="match status" value="1"/>
</dbReference>
<feature type="transmembrane region" description="Helical" evidence="12">
    <location>
        <begin position="294"/>
        <end position="316"/>
    </location>
</feature>
<dbReference type="Gene3D" id="1.20.1730.10">
    <property type="entry name" value="Sodium/glucose cotransporter"/>
    <property type="match status" value="1"/>
</dbReference>
<keyword evidence="5 12" id="KW-0812">Transmembrane</keyword>
<comment type="subcellular location">
    <subcellularLocation>
        <location evidence="1">Cell membrane</location>
        <topology evidence="1">Multi-pass membrane protein</topology>
    </subcellularLocation>
</comment>
<feature type="transmembrane region" description="Helical" evidence="12">
    <location>
        <begin position="143"/>
        <end position="171"/>
    </location>
</feature>
<dbReference type="GO" id="GO:0005886">
    <property type="term" value="C:plasma membrane"/>
    <property type="evidence" value="ECO:0007669"/>
    <property type="project" value="UniProtKB-SubCell"/>
</dbReference>
<dbReference type="AlphaFoldDB" id="T1G349"/>
<dbReference type="InterPro" id="IPR038377">
    <property type="entry name" value="Na/Glc_symporter_sf"/>
</dbReference>
<dbReference type="PANTHER" id="PTHR42985">
    <property type="entry name" value="SODIUM-COUPLED MONOCARBOXYLATE TRANSPORTER"/>
    <property type="match status" value="1"/>
</dbReference>
<evidence type="ECO:0000313" key="14">
    <source>
        <dbReference type="EnsemblMetazoa" id="HelroP77866"/>
    </source>
</evidence>
<feature type="transmembrane region" description="Helical" evidence="12">
    <location>
        <begin position="347"/>
        <end position="366"/>
    </location>
</feature>
<dbReference type="EMBL" id="AMQM01003916">
    <property type="status" value="NOT_ANNOTATED_CDS"/>
    <property type="molecule type" value="Genomic_DNA"/>
</dbReference>
<evidence type="ECO:0000256" key="1">
    <source>
        <dbReference type="ARBA" id="ARBA00004651"/>
    </source>
</evidence>
<dbReference type="GO" id="GO:0006814">
    <property type="term" value="P:sodium ion transport"/>
    <property type="evidence" value="ECO:0000318"/>
    <property type="project" value="GO_Central"/>
</dbReference>
<feature type="transmembrane region" description="Helical" evidence="12">
    <location>
        <begin position="207"/>
        <end position="235"/>
    </location>
</feature>
<feature type="transmembrane region" description="Helical" evidence="12">
    <location>
        <begin position="99"/>
        <end position="122"/>
    </location>
</feature>
<evidence type="ECO:0000256" key="6">
    <source>
        <dbReference type="ARBA" id="ARBA00022989"/>
    </source>
</evidence>
<protein>
    <recommendedName>
        <fullName evidence="16">Sodium-coupled monocarboxylate transporter 1</fullName>
    </recommendedName>
</protein>
<dbReference type="CTD" id="20215497"/>
<evidence type="ECO:0000313" key="13">
    <source>
        <dbReference type="EMBL" id="ESO05335.1"/>
    </source>
</evidence>
<evidence type="ECO:0000256" key="9">
    <source>
        <dbReference type="ARBA" id="ARBA00023136"/>
    </source>
</evidence>
<gene>
    <name evidence="14" type="primary">20215497</name>
    <name evidence="13" type="ORF">HELRODRAFT_77866</name>
</gene>
<dbReference type="InterPro" id="IPR051163">
    <property type="entry name" value="Sodium:Solute_Symporter_SSF"/>
</dbReference>
<evidence type="ECO:0000313" key="15">
    <source>
        <dbReference type="Proteomes" id="UP000015101"/>
    </source>
</evidence>
<evidence type="ECO:0000256" key="7">
    <source>
        <dbReference type="ARBA" id="ARBA00023053"/>
    </source>
</evidence>
<comment type="similarity">
    <text evidence="2 11">Belongs to the sodium:solute symporter (SSF) (TC 2.A.21) family.</text>
</comment>
<dbReference type="EnsemblMetazoa" id="HelroT77866">
    <property type="protein sequence ID" value="HelroP77866"/>
    <property type="gene ID" value="HelroG77866"/>
</dbReference>
<dbReference type="RefSeq" id="XP_009016650.1">
    <property type="nucleotide sequence ID" value="XM_009018402.1"/>
</dbReference>
<keyword evidence="15" id="KW-1185">Reference proteome</keyword>
<feature type="transmembrane region" description="Helical" evidence="12">
    <location>
        <begin position="255"/>
        <end position="273"/>
    </location>
</feature>
<feature type="transmembrane region" description="Helical" evidence="12">
    <location>
        <begin position="426"/>
        <end position="448"/>
    </location>
</feature>
<dbReference type="STRING" id="6412.T1G349"/>
<evidence type="ECO:0000256" key="8">
    <source>
        <dbReference type="ARBA" id="ARBA00023065"/>
    </source>
</evidence>
<evidence type="ECO:0000256" key="3">
    <source>
        <dbReference type="ARBA" id="ARBA00022448"/>
    </source>
</evidence>
<keyword evidence="3" id="KW-0813">Transport</keyword>